<reference evidence="4 5" key="1">
    <citation type="journal article" date="2019" name="Nat. Microbiol.">
        <title>Mediterranean grassland soil C-N compound turnover is dependent on rainfall and depth, and is mediated by genomically divergent microorganisms.</title>
        <authorList>
            <person name="Diamond S."/>
            <person name="Andeer P.F."/>
            <person name="Li Z."/>
            <person name="Crits-Christoph A."/>
            <person name="Burstein D."/>
            <person name="Anantharaman K."/>
            <person name="Lane K.R."/>
            <person name="Thomas B.C."/>
            <person name="Pan C."/>
            <person name="Northen T.R."/>
            <person name="Banfield J.F."/>
        </authorList>
    </citation>
    <scope>NUCLEOTIDE SEQUENCE [LARGE SCALE GENOMIC DNA]</scope>
    <source>
        <strain evidence="4">WS_11</strain>
    </source>
</reference>
<dbReference type="EMBL" id="VBPB01000079">
    <property type="protein sequence ID" value="TMQ73180.1"/>
    <property type="molecule type" value="Genomic_DNA"/>
</dbReference>
<dbReference type="InterPro" id="IPR017850">
    <property type="entry name" value="Alkaline_phosphatase_core_sf"/>
</dbReference>
<dbReference type="Proteomes" id="UP000319771">
    <property type="component" value="Unassembled WGS sequence"/>
</dbReference>
<keyword evidence="2" id="KW-0732">Signal</keyword>
<dbReference type="PANTHER" id="PTHR31956">
    <property type="entry name" value="NON-SPECIFIC PHOSPHOLIPASE C4-RELATED"/>
    <property type="match status" value="1"/>
</dbReference>
<gene>
    <name evidence="4" type="ORF">E6K81_05315</name>
</gene>
<feature type="chain" id="PRO_5022106700" evidence="2">
    <location>
        <begin position="44"/>
        <end position="400"/>
    </location>
</feature>
<accession>A0A538UBG6</accession>
<dbReference type="Pfam" id="PF04185">
    <property type="entry name" value="Phosphoesterase"/>
    <property type="match status" value="1"/>
</dbReference>
<proteinExistence type="predicted"/>
<evidence type="ECO:0000256" key="2">
    <source>
        <dbReference type="SAM" id="SignalP"/>
    </source>
</evidence>
<sequence length="400" mass="42531">MPTPLDGPGGRGVGFAAVRYRSLALAPALAAACLALTAPTASAVPPLDHVIVIVMENKSYTQAMTGPYTASLVAAGASFQYFFAYTHPSQPNYLMLWSGGTQGITTDVCPPAGIPFDTENLGHACEVAGKTWRTYAEGLPAPGSDVCTNPATYYLRKHCPWTYFSNLDHNNEREYADLAADIANDALPNLAFVIPDSHDDSHDTGYDVTWGDNWLAANVPAMLDAVGPRGVVIVTWDEDDGHSGNRILTVFDGPLVQAGYVSTDFTYHWNVVRTIADALGIERPGLASSAAPIEDIWGLDPLRVTPGARGHVSLSAPAPNPSAGTLSARLTLARPMGVDAGVFDLAGRRVRTLARGLRSGAVELRWDGRDEAGTEASAGVYMIRVQAGVETLERKAVVLR</sequence>
<comment type="caution">
    <text evidence="4">The sequence shown here is derived from an EMBL/GenBank/DDBJ whole genome shotgun (WGS) entry which is preliminary data.</text>
</comment>
<evidence type="ECO:0000256" key="1">
    <source>
        <dbReference type="ARBA" id="ARBA00022801"/>
    </source>
</evidence>
<organism evidence="4 5">
    <name type="scientific">Eiseniibacteriota bacterium</name>
    <dbReference type="NCBI Taxonomy" id="2212470"/>
    <lineage>
        <taxon>Bacteria</taxon>
        <taxon>Candidatus Eiseniibacteriota</taxon>
    </lineage>
</organism>
<name>A0A538UBG6_UNCEI</name>
<evidence type="ECO:0000313" key="5">
    <source>
        <dbReference type="Proteomes" id="UP000319771"/>
    </source>
</evidence>
<evidence type="ECO:0000313" key="4">
    <source>
        <dbReference type="EMBL" id="TMQ73180.1"/>
    </source>
</evidence>
<dbReference type="InterPro" id="IPR025965">
    <property type="entry name" value="FlgD/Vpr_Ig-like"/>
</dbReference>
<dbReference type="InterPro" id="IPR007312">
    <property type="entry name" value="Phosphoesterase"/>
</dbReference>
<dbReference type="Pfam" id="PF13860">
    <property type="entry name" value="FlgD_ig"/>
    <property type="match status" value="1"/>
</dbReference>
<protein>
    <submittedName>
        <fullName evidence="4">Acid phosphatase</fullName>
    </submittedName>
</protein>
<dbReference type="GO" id="GO:0009395">
    <property type="term" value="P:phospholipid catabolic process"/>
    <property type="evidence" value="ECO:0007669"/>
    <property type="project" value="TreeGrafter"/>
</dbReference>
<dbReference type="SUPFAM" id="SSF53649">
    <property type="entry name" value="Alkaline phosphatase-like"/>
    <property type="match status" value="1"/>
</dbReference>
<keyword evidence="1" id="KW-0378">Hydrolase</keyword>
<evidence type="ECO:0000259" key="3">
    <source>
        <dbReference type="Pfam" id="PF13860"/>
    </source>
</evidence>
<dbReference type="GO" id="GO:0016788">
    <property type="term" value="F:hydrolase activity, acting on ester bonds"/>
    <property type="evidence" value="ECO:0007669"/>
    <property type="project" value="InterPro"/>
</dbReference>
<feature type="domain" description="FlgD/Vpr Ig-like" evidence="3">
    <location>
        <begin position="327"/>
        <end position="387"/>
    </location>
</feature>
<feature type="signal peptide" evidence="2">
    <location>
        <begin position="1"/>
        <end position="43"/>
    </location>
</feature>
<dbReference type="AlphaFoldDB" id="A0A538UBG6"/>
<dbReference type="Gene3D" id="3.40.720.10">
    <property type="entry name" value="Alkaline Phosphatase, subunit A"/>
    <property type="match status" value="1"/>
</dbReference>
<dbReference type="Gene3D" id="2.60.40.4070">
    <property type="match status" value="1"/>
</dbReference>
<dbReference type="PANTHER" id="PTHR31956:SF8">
    <property type="entry name" value="ACID PHOSPHATASE PHOA (AFU_ORTHOLOGUE AFUA_1G03570)"/>
    <property type="match status" value="1"/>
</dbReference>